<dbReference type="Pfam" id="PF03358">
    <property type="entry name" value="FMN_red"/>
    <property type="match status" value="1"/>
</dbReference>
<evidence type="ECO:0000256" key="1">
    <source>
        <dbReference type="ARBA" id="ARBA00022630"/>
    </source>
</evidence>
<evidence type="ECO:0000313" key="5">
    <source>
        <dbReference type="Proteomes" id="UP001144352"/>
    </source>
</evidence>
<proteinExistence type="predicted"/>
<sequence length="224" mass="24576">MKILAILASPRGTRGNTGRLLDEVLAGAREVGAETEVLSLSTLKVQPCVGCDNCHKTGICPINDDYEGIKEKLLACDGFILASPNYIFSVTAQMKALFDRCNGLIHCMALEGKYAAVVETSGGGEDADVISYMERVINTLGATSAGGIGSPVAGVRTFPDEATLYGKASALGRDLCRCISEKRRFPEQERFHEAFRSRMSGLVDFMKEFWSFERDYWQKRTLAR</sequence>
<keyword evidence="1" id="KW-0285">Flavoprotein</keyword>
<protein>
    <recommendedName>
        <fullName evidence="3">NADPH-dependent FMN reductase-like domain-containing protein</fullName>
    </recommendedName>
</protein>
<accession>A0A9W6G220</accession>
<gene>
    <name evidence="4" type="ORF">GHYDROH2_25420</name>
</gene>
<dbReference type="EMBL" id="BSDS01000002">
    <property type="protein sequence ID" value="GLI39041.1"/>
    <property type="molecule type" value="Genomic_DNA"/>
</dbReference>
<dbReference type="Proteomes" id="UP001144352">
    <property type="component" value="Unassembled WGS sequence"/>
</dbReference>
<dbReference type="SUPFAM" id="SSF52218">
    <property type="entry name" value="Flavoproteins"/>
    <property type="match status" value="1"/>
</dbReference>
<feature type="domain" description="NADPH-dependent FMN reductase-like" evidence="3">
    <location>
        <begin position="1"/>
        <end position="142"/>
    </location>
</feature>
<dbReference type="Gene3D" id="3.40.50.360">
    <property type="match status" value="1"/>
</dbReference>
<name>A0A9W6G220_9BACT</name>
<dbReference type="RefSeq" id="WP_214185330.1">
    <property type="nucleotide sequence ID" value="NZ_BSDS01000002.1"/>
</dbReference>
<evidence type="ECO:0000259" key="3">
    <source>
        <dbReference type="Pfam" id="PF03358"/>
    </source>
</evidence>
<keyword evidence="2" id="KW-0288">FMN</keyword>
<dbReference type="InterPro" id="IPR029039">
    <property type="entry name" value="Flavoprotein-like_sf"/>
</dbReference>
<dbReference type="GO" id="GO:0016491">
    <property type="term" value="F:oxidoreductase activity"/>
    <property type="evidence" value="ECO:0007669"/>
    <property type="project" value="InterPro"/>
</dbReference>
<evidence type="ECO:0000313" key="4">
    <source>
        <dbReference type="EMBL" id="GLI39041.1"/>
    </source>
</evidence>
<dbReference type="InterPro" id="IPR005025">
    <property type="entry name" value="FMN_Rdtase-like_dom"/>
</dbReference>
<keyword evidence="5" id="KW-1185">Reference proteome</keyword>
<dbReference type="PANTHER" id="PTHR43278:SF1">
    <property type="entry name" value="IRON-SULFUR FLAVOPROTEIN MJ1083"/>
    <property type="match status" value="1"/>
</dbReference>
<comment type="caution">
    <text evidence="4">The sequence shown here is derived from an EMBL/GenBank/DDBJ whole genome shotgun (WGS) entry which is preliminary data.</text>
</comment>
<dbReference type="AlphaFoldDB" id="A0A9W6G220"/>
<dbReference type="InterPro" id="IPR051796">
    <property type="entry name" value="ISF_SsuE-like"/>
</dbReference>
<reference evidence="4" key="1">
    <citation type="submission" date="2022-12" db="EMBL/GenBank/DDBJ databases">
        <title>Reference genome sequencing for broad-spectrum identification of bacterial and archaeal isolates by mass spectrometry.</title>
        <authorList>
            <person name="Sekiguchi Y."/>
            <person name="Tourlousse D.M."/>
        </authorList>
    </citation>
    <scope>NUCLEOTIDE SEQUENCE</scope>
    <source>
        <strain evidence="4">H2</strain>
    </source>
</reference>
<dbReference type="PANTHER" id="PTHR43278">
    <property type="entry name" value="NAD(P)H-DEPENDENT FMN-CONTAINING OXIDOREDUCTASE YWQN-RELATED"/>
    <property type="match status" value="1"/>
</dbReference>
<evidence type="ECO:0000256" key="2">
    <source>
        <dbReference type="ARBA" id="ARBA00022643"/>
    </source>
</evidence>
<organism evidence="4 5">
    <name type="scientific">Geobacter hydrogenophilus</name>
    <dbReference type="NCBI Taxonomy" id="40983"/>
    <lineage>
        <taxon>Bacteria</taxon>
        <taxon>Pseudomonadati</taxon>
        <taxon>Thermodesulfobacteriota</taxon>
        <taxon>Desulfuromonadia</taxon>
        <taxon>Geobacterales</taxon>
        <taxon>Geobacteraceae</taxon>
        <taxon>Geobacter</taxon>
    </lineage>
</organism>